<keyword evidence="5 10" id="KW-0472">Membrane</keyword>
<evidence type="ECO:0000256" key="8">
    <source>
        <dbReference type="RuleBase" id="RU000688"/>
    </source>
</evidence>
<dbReference type="InterPro" id="IPR017452">
    <property type="entry name" value="GPCR_Rhodpsn_7TM"/>
</dbReference>
<evidence type="ECO:0000256" key="6">
    <source>
        <dbReference type="ARBA" id="ARBA00023170"/>
    </source>
</evidence>
<dbReference type="InterPro" id="IPR000276">
    <property type="entry name" value="GPCR_Rhodpsn"/>
</dbReference>
<dbReference type="SMART" id="SM01381">
    <property type="entry name" value="7TM_GPCR_Srsx"/>
    <property type="match status" value="1"/>
</dbReference>
<evidence type="ECO:0000256" key="1">
    <source>
        <dbReference type="ARBA" id="ARBA00004141"/>
    </source>
</evidence>
<reference evidence="12" key="1">
    <citation type="journal article" date="2018" name="Curr. Biol.">
        <title>Prolific Origination of Eyes in Cnidaria with Co-option of Non-visual Opsins.</title>
        <authorList>
            <person name="Picciani N."/>
            <person name="Kerlin J.R."/>
            <person name="Sierra N."/>
            <person name="Swafford A.J."/>
            <person name="Ramirez M.D."/>
            <person name="Roberts N.G."/>
            <person name="Cannon J.T."/>
            <person name="Daly M."/>
            <person name="Oakley T.H."/>
        </authorList>
    </citation>
    <scope>NUCLEOTIDE SEQUENCE</scope>
    <source>
        <strain evidence="12">1737</strain>
    </source>
</reference>
<feature type="compositionally biased region" description="Low complexity" evidence="9">
    <location>
        <begin position="554"/>
        <end position="566"/>
    </location>
</feature>
<evidence type="ECO:0000256" key="9">
    <source>
        <dbReference type="SAM" id="MobiDB-lite"/>
    </source>
</evidence>
<feature type="compositionally biased region" description="Polar residues" evidence="9">
    <location>
        <begin position="567"/>
        <end position="576"/>
    </location>
</feature>
<keyword evidence="4 8" id="KW-0297">G-protein coupled receptor</keyword>
<feature type="transmembrane region" description="Helical" evidence="10">
    <location>
        <begin position="20"/>
        <end position="42"/>
    </location>
</feature>
<keyword evidence="3 10" id="KW-1133">Transmembrane helix</keyword>
<comment type="similarity">
    <text evidence="8">Belongs to the G-protein coupled receptor 1 family.</text>
</comment>
<dbReference type="EMBL" id="MH586795">
    <property type="protein sequence ID" value="AXN75745.1"/>
    <property type="molecule type" value="mRNA"/>
</dbReference>
<dbReference type="InterPro" id="IPR050125">
    <property type="entry name" value="GPCR_opsins"/>
</dbReference>
<dbReference type="Gene3D" id="1.20.1070.10">
    <property type="entry name" value="Rhodopsin 7-helix transmembrane proteins"/>
    <property type="match status" value="1"/>
</dbReference>
<feature type="domain" description="G-protein coupled receptors family 1 profile" evidence="11">
    <location>
        <begin position="33"/>
        <end position="301"/>
    </location>
</feature>
<feature type="region of interest" description="Disordered" evidence="9">
    <location>
        <begin position="366"/>
        <end position="386"/>
    </location>
</feature>
<dbReference type="PRINTS" id="PR00237">
    <property type="entry name" value="GPCRRHODOPSN"/>
</dbReference>
<dbReference type="CDD" id="cd14969">
    <property type="entry name" value="7tmA_Opsins_type2_animals"/>
    <property type="match status" value="1"/>
</dbReference>
<protein>
    <submittedName>
        <fullName evidence="12">Opsin</fullName>
    </submittedName>
</protein>
<feature type="transmembrane region" description="Helical" evidence="10">
    <location>
        <begin position="94"/>
        <end position="113"/>
    </location>
</feature>
<dbReference type="AlphaFoldDB" id="A0A346FU02"/>
<dbReference type="Pfam" id="PF00001">
    <property type="entry name" value="7tm_1"/>
    <property type="match status" value="1"/>
</dbReference>
<evidence type="ECO:0000256" key="3">
    <source>
        <dbReference type="ARBA" id="ARBA00022989"/>
    </source>
</evidence>
<organism evidence="12">
    <name type="scientific">Exaiptasia diaphana</name>
    <name type="common">Tropical sea anemone</name>
    <name type="synonym">Aiptasia pulchella</name>
    <dbReference type="NCBI Taxonomy" id="2652724"/>
    <lineage>
        <taxon>Eukaryota</taxon>
        <taxon>Metazoa</taxon>
        <taxon>Cnidaria</taxon>
        <taxon>Anthozoa</taxon>
        <taxon>Hexacorallia</taxon>
        <taxon>Actiniaria</taxon>
        <taxon>Aiptasiidae</taxon>
        <taxon>Exaiptasia</taxon>
    </lineage>
</organism>
<sequence length="661" mass="73569">MAANLSNNTLQYTTARHFSVVYLIIIGIVGIVSNLLVVIVFAKYERLRTAANLFILNLAVCDIIISSLDSALSIPSTYSKRWIFSRTACVCYGFLHYFFISITVSTLAAISIDRFFHITKPTQVQTWRITRTRALGMLSVIYIYVLLFTFPPLTGWNSFVTEDYFYSGCYINYSDQDPAAIGYSVVASVFLFLAPLIIMVVCYHSIYRAVRKSTRRTIGRKLGPPGTPAGLRRKYPLFKRTHVQTAKMIVVVIFFCVIVWLPFVVVSLIKAFTGNSVVSPLGSHITLLITKSCVVYNVLIYVFLNRKLKSAITLLICCGKPPTWMSKNTKSSISKMRLSKVLSETDREIPSDVMRNRLSTLAAFAERENHSENSSEQPTPNEKPKEVGIINTGISSSPPSSLLRNGATKTNSYHDLKLSSSLKAVAFDDIALSGVNDLTGEHETKVSKLRSSCQIHSDSTPNDILSFSALEEQKQAQNGKPHPGFGNSAMADVTKVEANRRAIRKLNHREAGSRKLPTVPKTGKTKDIEIAQNNNERTNKIATPTIAVQHSRENSSSTVLPSSNNSTMSETSLNTSIKDDSSVDVSPRTLYATAEKQRHISKKSNTISYRGGRNAHASLKDRLKFSSKDPLNVSPSELQEIRSYWKRMSLCLDEINIDEEV</sequence>
<proteinExistence type="evidence at transcript level"/>
<dbReference type="PROSITE" id="PS50262">
    <property type="entry name" value="G_PROTEIN_RECEP_F1_2"/>
    <property type="match status" value="1"/>
</dbReference>
<keyword evidence="6 8" id="KW-0675">Receptor</keyword>
<name>A0A346FU02_EXADI</name>
<feature type="transmembrane region" description="Helical" evidence="10">
    <location>
        <begin position="281"/>
        <end position="304"/>
    </location>
</feature>
<dbReference type="SUPFAM" id="SSF81321">
    <property type="entry name" value="Family A G protein-coupled receptor-like"/>
    <property type="match status" value="1"/>
</dbReference>
<evidence type="ECO:0000256" key="10">
    <source>
        <dbReference type="SAM" id="Phobius"/>
    </source>
</evidence>
<feature type="transmembrane region" description="Helical" evidence="10">
    <location>
        <begin position="248"/>
        <end position="269"/>
    </location>
</feature>
<dbReference type="GO" id="GO:0016020">
    <property type="term" value="C:membrane"/>
    <property type="evidence" value="ECO:0007669"/>
    <property type="project" value="UniProtKB-SubCell"/>
</dbReference>
<feature type="transmembrane region" description="Helical" evidence="10">
    <location>
        <begin position="180"/>
        <end position="206"/>
    </location>
</feature>
<evidence type="ECO:0000256" key="5">
    <source>
        <dbReference type="ARBA" id="ARBA00023136"/>
    </source>
</evidence>
<feature type="transmembrane region" description="Helical" evidence="10">
    <location>
        <begin position="134"/>
        <end position="153"/>
    </location>
</feature>
<evidence type="ECO:0000256" key="7">
    <source>
        <dbReference type="ARBA" id="ARBA00023224"/>
    </source>
</evidence>
<dbReference type="PANTHER" id="PTHR24240">
    <property type="entry name" value="OPSIN"/>
    <property type="match status" value="1"/>
</dbReference>
<evidence type="ECO:0000256" key="2">
    <source>
        <dbReference type="ARBA" id="ARBA00022692"/>
    </source>
</evidence>
<evidence type="ECO:0000259" key="11">
    <source>
        <dbReference type="PROSITE" id="PS50262"/>
    </source>
</evidence>
<evidence type="ECO:0000256" key="4">
    <source>
        <dbReference type="ARBA" id="ARBA00023040"/>
    </source>
</evidence>
<feature type="transmembrane region" description="Helical" evidence="10">
    <location>
        <begin position="54"/>
        <end position="74"/>
    </location>
</feature>
<accession>A0A346FU02</accession>
<reference evidence="12" key="2">
    <citation type="submission" date="2018-07" db="EMBL/GenBank/DDBJ databases">
        <authorList>
            <person name="Quirk P.G."/>
            <person name="Krulwich T.A."/>
        </authorList>
    </citation>
    <scope>NUCLEOTIDE SEQUENCE</scope>
    <source>
        <strain evidence="12">1737</strain>
    </source>
</reference>
<dbReference type="PROSITE" id="PS00237">
    <property type="entry name" value="G_PROTEIN_RECEP_F1_1"/>
    <property type="match status" value="1"/>
</dbReference>
<feature type="region of interest" description="Disordered" evidence="9">
    <location>
        <begin position="548"/>
        <end position="582"/>
    </location>
</feature>
<dbReference type="OrthoDB" id="2101615at2759"/>
<evidence type="ECO:0000313" key="12">
    <source>
        <dbReference type="EMBL" id="AXN75745.1"/>
    </source>
</evidence>
<comment type="subcellular location">
    <subcellularLocation>
        <location evidence="1">Membrane</location>
        <topology evidence="1">Multi-pass membrane protein</topology>
    </subcellularLocation>
</comment>
<keyword evidence="7 8" id="KW-0807">Transducer</keyword>
<dbReference type="GO" id="GO:0004930">
    <property type="term" value="F:G protein-coupled receptor activity"/>
    <property type="evidence" value="ECO:0007669"/>
    <property type="project" value="UniProtKB-KW"/>
</dbReference>
<keyword evidence="2 8" id="KW-0812">Transmembrane</keyword>